<dbReference type="Proteomes" id="UP000321567">
    <property type="component" value="Unassembled WGS sequence"/>
</dbReference>
<evidence type="ECO:0000313" key="2">
    <source>
        <dbReference type="EMBL" id="GEO81716.1"/>
    </source>
</evidence>
<dbReference type="EMBL" id="BJZO01000046">
    <property type="protein sequence ID" value="GEO81716.1"/>
    <property type="molecule type" value="Genomic_DNA"/>
</dbReference>
<sequence>MIDDDVITDRPKRCPTHPGVILRDSVLPSLRMSVTDAARELGVTRQTLHRVMSGDISVSPAMAVRLGKWCGNGPALWLRMQQAHDLWRAEQALGDALKEIPSHGVAAE</sequence>
<dbReference type="InterPro" id="IPR013430">
    <property type="entry name" value="Toxin_antidote_HigA"/>
</dbReference>
<dbReference type="OrthoDB" id="3174593at2"/>
<organism evidence="2 3">
    <name type="scientific">Pararhodospirillum oryzae</name>
    <dbReference type="NCBI Taxonomy" id="478448"/>
    <lineage>
        <taxon>Bacteria</taxon>
        <taxon>Pseudomonadati</taxon>
        <taxon>Pseudomonadota</taxon>
        <taxon>Alphaproteobacteria</taxon>
        <taxon>Rhodospirillales</taxon>
        <taxon>Rhodospirillaceae</taxon>
        <taxon>Pararhodospirillum</taxon>
    </lineage>
</organism>
<dbReference type="RefSeq" id="WP_147163745.1">
    <property type="nucleotide sequence ID" value="NZ_BJZO01000046.1"/>
</dbReference>
<keyword evidence="3" id="KW-1185">Reference proteome</keyword>
<accession>A0A512H8D9</accession>
<dbReference type="InterPro" id="IPR010982">
    <property type="entry name" value="Lambda_DNA-bd_dom_sf"/>
</dbReference>
<reference evidence="2 3" key="1">
    <citation type="submission" date="2019-07" db="EMBL/GenBank/DDBJ databases">
        <title>Whole genome shotgun sequence of Rhodospirillum oryzae NBRC 107573.</title>
        <authorList>
            <person name="Hosoyama A."/>
            <person name="Uohara A."/>
            <person name="Ohji S."/>
            <person name="Ichikawa N."/>
        </authorList>
    </citation>
    <scope>NUCLEOTIDE SEQUENCE [LARGE SCALE GENOMIC DNA]</scope>
    <source>
        <strain evidence="2 3">NBRC 107573</strain>
    </source>
</reference>
<dbReference type="NCBIfam" id="TIGR02607">
    <property type="entry name" value="antidote_HigA"/>
    <property type="match status" value="1"/>
</dbReference>
<protein>
    <submittedName>
        <fullName evidence="2">Transcriptional regulator</fullName>
    </submittedName>
</protein>
<dbReference type="AlphaFoldDB" id="A0A512H8D9"/>
<dbReference type="GO" id="GO:0003677">
    <property type="term" value="F:DNA binding"/>
    <property type="evidence" value="ECO:0007669"/>
    <property type="project" value="UniProtKB-KW"/>
</dbReference>
<keyword evidence="1" id="KW-0238">DNA-binding</keyword>
<gene>
    <name evidence="2" type="ORF">ROR02_18470</name>
</gene>
<dbReference type="Gene3D" id="1.10.260.40">
    <property type="entry name" value="lambda repressor-like DNA-binding domains"/>
    <property type="match status" value="1"/>
</dbReference>
<dbReference type="SUPFAM" id="SSF47413">
    <property type="entry name" value="lambda repressor-like DNA-binding domains"/>
    <property type="match status" value="1"/>
</dbReference>
<dbReference type="Pfam" id="PF13560">
    <property type="entry name" value="HTH_31"/>
    <property type="match status" value="1"/>
</dbReference>
<evidence type="ECO:0000256" key="1">
    <source>
        <dbReference type="ARBA" id="ARBA00023125"/>
    </source>
</evidence>
<dbReference type="PANTHER" id="PTHR36924:SF1">
    <property type="entry name" value="ANTITOXIN HIGA-1"/>
    <property type="match status" value="1"/>
</dbReference>
<name>A0A512H8D9_9PROT</name>
<dbReference type="PANTHER" id="PTHR36924">
    <property type="entry name" value="ANTITOXIN HIGA-1"/>
    <property type="match status" value="1"/>
</dbReference>
<proteinExistence type="predicted"/>
<evidence type="ECO:0000313" key="3">
    <source>
        <dbReference type="Proteomes" id="UP000321567"/>
    </source>
</evidence>
<comment type="caution">
    <text evidence="2">The sequence shown here is derived from an EMBL/GenBank/DDBJ whole genome shotgun (WGS) entry which is preliminary data.</text>
</comment>